<comment type="caution">
    <text evidence="1">The sequence shown here is derived from an EMBL/GenBank/DDBJ whole genome shotgun (WGS) entry which is preliminary data.</text>
</comment>
<protein>
    <submittedName>
        <fullName evidence="1">Uncharacterized protein</fullName>
    </submittedName>
</protein>
<name>A0A0F8ZBA5_9ZZZZ</name>
<reference evidence="1" key="1">
    <citation type="journal article" date="2015" name="Nature">
        <title>Complex archaea that bridge the gap between prokaryotes and eukaryotes.</title>
        <authorList>
            <person name="Spang A."/>
            <person name="Saw J.H."/>
            <person name="Jorgensen S.L."/>
            <person name="Zaremba-Niedzwiedzka K."/>
            <person name="Martijn J."/>
            <person name="Lind A.E."/>
            <person name="van Eijk R."/>
            <person name="Schleper C."/>
            <person name="Guy L."/>
            <person name="Ettema T.J."/>
        </authorList>
    </citation>
    <scope>NUCLEOTIDE SEQUENCE</scope>
</reference>
<sequence length="95" mass="11040">MKERSKGFLGEDKTDQDGEIFDYINELHGYLWRFVRLSNPSASGNLHNFVDKALTHRGMKVKIPNTIKIATHEYQVVSDPHMRHDEACYGQVNHR</sequence>
<feature type="non-terminal residue" evidence="1">
    <location>
        <position position="95"/>
    </location>
</feature>
<accession>A0A0F8ZBA5</accession>
<evidence type="ECO:0000313" key="1">
    <source>
        <dbReference type="EMBL" id="KKK57346.1"/>
    </source>
</evidence>
<dbReference type="EMBL" id="LAZR01064531">
    <property type="protein sequence ID" value="KKK57346.1"/>
    <property type="molecule type" value="Genomic_DNA"/>
</dbReference>
<proteinExistence type="predicted"/>
<dbReference type="AlphaFoldDB" id="A0A0F8ZBA5"/>
<gene>
    <name evidence="1" type="ORF">LCGC14_3055380</name>
</gene>
<organism evidence="1">
    <name type="scientific">marine sediment metagenome</name>
    <dbReference type="NCBI Taxonomy" id="412755"/>
    <lineage>
        <taxon>unclassified sequences</taxon>
        <taxon>metagenomes</taxon>
        <taxon>ecological metagenomes</taxon>
    </lineage>
</organism>